<evidence type="ECO:0000256" key="2">
    <source>
        <dbReference type="ARBA" id="ARBA00022801"/>
    </source>
</evidence>
<dbReference type="GO" id="GO:0016787">
    <property type="term" value="F:hydrolase activity"/>
    <property type="evidence" value="ECO:0007669"/>
    <property type="project" value="UniProtKB-KW"/>
</dbReference>
<evidence type="ECO:0000256" key="3">
    <source>
        <dbReference type="ARBA" id="ARBA00022806"/>
    </source>
</evidence>
<dbReference type="GO" id="GO:0005524">
    <property type="term" value="F:ATP binding"/>
    <property type="evidence" value="ECO:0007669"/>
    <property type="project" value="UniProtKB-KW"/>
</dbReference>
<dbReference type="EMBL" id="LAZR01000092">
    <property type="protein sequence ID" value="KKN92754.1"/>
    <property type="molecule type" value="Genomic_DNA"/>
</dbReference>
<dbReference type="InterPro" id="IPR000212">
    <property type="entry name" value="DNA_helicase_UvrD/REP"/>
</dbReference>
<keyword evidence="4" id="KW-0067">ATP-binding</keyword>
<evidence type="ECO:0000256" key="4">
    <source>
        <dbReference type="ARBA" id="ARBA00022840"/>
    </source>
</evidence>
<feature type="domain" description="UvrD-like helicase ATP-binding" evidence="5">
    <location>
        <begin position="15"/>
        <end position="245"/>
    </location>
</feature>
<dbReference type="GO" id="GO:0000725">
    <property type="term" value="P:recombinational repair"/>
    <property type="evidence" value="ECO:0007669"/>
    <property type="project" value="TreeGrafter"/>
</dbReference>
<dbReference type="Pfam" id="PF13245">
    <property type="entry name" value="AAA_19"/>
    <property type="match status" value="1"/>
</dbReference>
<dbReference type="PANTHER" id="PTHR11070">
    <property type="entry name" value="UVRD / RECB / PCRA DNA HELICASE FAMILY MEMBER"/>
    <property type="match status" value="1"/>
</dbReference>
<evidence type="ECO:0000259" key="5">
    <source>
        <dbReference type="PROSITE" id="PS51198"/>
    </source>
</evidence>
<dbReference type="InterPro" id="IPR027417">
    <property type="entry name" value="P-loop_NTPase"/>
</dbReference>
<dbReference type="PANTHER" id="PTHR11070:SF2">
    <property type="entry name" value="ATP-DEPENDENT DNA HELICASE SRS2"/>
    <property type="match status" value="1"/>
</dbReference>
<comment type="caution">
    <text evidence="6">The sequence shown here is derived from an EMBL/GenBank/DDBJ whole genome shotgun (WGS) entry which is preliminary data.</text>
</comment>
<reference evidence="6" key="1">
    <citation type="journal article" date="2015" name="Nature">
        <title>Complex archaea that bridge the gap between prokaryotes and eukaryotes.</title>
        <authorList>
            <person name="Spang A."/>
            <person name="Saw J.H."/>
            <person name="Jorgensen S.L."/>
            <person name="Zaremba-Niedzwiedzka K."/>
            <person name="Martijn J."/>
            <person name="Lind A.E."/>
            <person name="van Eijk R."/>
            <person name="Schleper C."/>
            <person name="Guy L."/>
            <person name="Ettema T.J."/>
        </authorList>
    </citation>
    <scope>NUCLEOTIDE SEQUENCE</scope>
</reference>
<dbReference type="GO" id="GO:0043138">
    <property type="term" value="F:3'-5' DNA helicase activity"/>
    <property type="evidence" value="ECO:0007669"/>
    <property type="project" value="TreeGrafter"/>
</dbReference>
<keyword evidence="1" id="KW-0547">Nucleotide-binding</keyword>
<gene>
    <name evidence="6" type="ORF">LCGC14_0204970</name>
</gene>
<dbReference type="Gene3D" id="3.40.50.300">
    <property type="entry name" value="P-loop containing nucleotide triphosphate hydrolases"/>
    <property type="match status" value="2"/>
</dbReference>
<evidence type="ECO:0000313" key="6">
    <source>
        <dbReference type="EMBL" id="KKN92754.1"/>
    </source>
</evidence>
<dbReference type="InterPro" id="IPR014016">
    <property type="entry name" value="UvrD-like_ATP-bd"/>
</dbReference>
<sequence length="576" mass="65466">MDTHDVEGKYAAASRQRQEHVDAVVAATTGNKIVVAGPGTGKTYLFRQVLAGKKNTLTLTFVNALVEDLSLELFGLSEVRTLHGFARQQLKKLTQKDVEVFSKLSAVIREDAVVLLDNDIDFDPLFYNKSDPDERIEFYRRRRVYYDHYGFSDMVYAAVRLFEKHPERIPVYSQVVVDEFQDFNAVEVALIELLASKSPILLAGDDDQALYESLKSASTQYIRQRYGDVTSGYASFTLPYCSRTTRVIVDATNDIISGAAENGCLRGRINKPFRYFDEPQKDKESERNPQLVYTQVYAAQIPWFIQKRVEDIAKEVRDKFTVLLISPTGPKSRQVVNALREKGFENIHCKEKQESAEPTLLEGLNLLLKDPVSNLGWRVATKGLLPDDEFRSLLAKTSDADSSGRLRDILTPERKREVNALLTLLRAVRDGKSPGDEAHMTDLLKRVGVDAVGMGTEYLRDHITPPTNRVVDHGIRKVFMRATTIPGSKGLAADYVFITHFDDLYFIRDKDKNQVSDQDICGFLVALTRAQKKVFLISSDRKKIPTFLKWIDDARIHTMKCDLRQKRRANKRIDQE</sequence>
<accession>A0A0F9UM63</accession>
<dbReference type="PROSITE" id="PS51198">
    <property type="entry name" value="UVRD_HELICASE_ATP_BIND"/>
    <property type="match status" value="1"/>
</dbReference>
<proteinExistence type="predicted"/>
<name>A0A0F9UM63_9ZZZZ</name>
<dbReference type="AlphaFoldDB" id="A0A0F9UM63"/>
<keyword evidence="3" id="KW-0347">Helicase</keyword>
<evidence type="ECO:0000256" key="1">
    <source>
        <dbReference type="ARBA" id="ARBA00022741"/>
    </source>
</evidence>
<dbReference type="SUPFAM" id="SSF52540">
    <property type="entry name" value="P-loop containing nucleoside triphosphate hydrolases"/>
    <property type="match status" value="1"/>
</dbReference>
<protein>
    <recommendedName>
        <fullName evidence="5">UvrD-like helicase ATP-binding domain-containing protein</fullName>
    </recommendedName>
</protein>
<keyword evidence="2" id="KW-0378">Hydrolase</keyword>
<dbReference type="GO" id="GO:0003677">
    <property type="term" value="F:DNA binding"/>
    <property type="evidence" value="ECO:0007669"/>
    <property type="project" value="InterPro"/>
</dbReference>
<organism evidence="6">
    <name type="scientific">marine sediment metagenome</name>
    <dbReference type="NCBI Taxonomy" id="412755"/>
    <lineage>
        <taxon>unclassified sequences</taxon>
        <taxon>metagenomes</taxon>
        <taxon>ecological metagenomes</taxon>
    </lineage>
</organism>